<dbReference type="PROSITE" id="PS00078">
    <property type="entry name" value="COX2"/>
    <property type="match status" value="1"/>
</dbReference>
<dbReference type="SUPFAM" id="SSF49503">
    <property type="entry name" value="Cupredoxins"/>
    <property type="match status" value="1"/>
</dbReference>
<keyword evidence="6 15" id="KW-0812">Transmembrane</keyword>
<comment type="cofactor">
    <cofactor evidence="15">
        <name>Cu cation</name>
        <dbReference type="ChEBI" id="CHEBI:23378"/>
    </cofactor>
    <text evidence="15">Binds a copper A center.</text>
</comment>
<feature type="domain" description="Cytochrome oxidase subunit II copper A binding" evidence="17">
    <location>
        <begin position="113"/>
        <end position="251"/>
    </location>
</feature>
<dbReference type="SUPFAM" id="SSF81464">
    <property type="entry name" value="Cytochrome c oxidase subunit II-like, transmembrane region"/>
    <property type="match status" value="1"/>
</dbReference>
<feature type="transmembrane region" description="Helical" evidence="16">
    <location>
        <begin position="84"/>
        <end position="106"/>
    </location>
</feature>
<protein>
    <recommendedName>
        <fullName evidence="3 15">Cytochrome c oxidase subunit 2</fullName>
    </recommendedName>
</protein>
<evidence type="ECO:0000259" key="18">
    <source>
        <dbReference type="PROSITE" id="PS50999"/>
    </source>
</evidence>
<evidence type="ECO:0000256" key="11">
    <source>
        <dbReference type="ARBA" id="ARBA00023008"/>
    </source>
</evidence>
<comment type="subcellular location">
    <subcellularLocation>
        <location evidence="1 15">Mitochondrion inner membrane</location>
        <topology evidence="1 15">Multi-pass membrane protein</topology>
    </subcellularLocation>
</comment>
<evidence type="ECO:0000256" key="3">
    <source>
        <dbReference type="ARBA" id="ARBA00015946"/>
    </source>
</evidence>
<dbReference type="GO" id="GO:0005507">
    <property type="term" value="F:copper ion binding"/>
    <property type="evidence" value="ECO:0007669"/>
    <property type="project" value="InterPro"/>
</dbReference>
<dbReference type="PANTHER" id="PTHR22888:SF9">
    <property type="entry name" value="CYTOCHROME C OXIDASE SUBUNIT 2"/>
    <property type="match status" value="1"/>
</dbReference>
<dbReference type="AlphaFoldDB" id="A0A5Q0N2Y3"/>
<dbReference type="PROSITE" id="PS50999">
    <property type="entry name" value="COX2_TM"/>
    <property type="match status" value="1"/>
</dbReference>
<keyword evidence="13 15" id="KW-0472">Membrane</keyword>
<accession>A0A5Q0N2Y3</accession>
<organism evidence="19">
    <name type="scientific">Amanita brunnescens</name>
    <name type="common">Brown star-footed amanita</name>
    <dbReference type="NCBI Taxonomy" id="87326"/>
    <lineage>
        <taxon>Eukaryota</taxon>
        <taxon>Fungi</taxon>
        <taxon>Dikarya</taxon>
        <taxon>Basidiomycota</taxon>
        <taxon>Agaricomycotina</taxon>
        <taxon>Agaricomycetes</taxon>
        <taxon>Agaricomycetidae</taxon>
        <taxon>Agaricales</taxon>
        <taxon>Pluteineae</taxon>
        <taxon>Amanitaceae</taxon>
        <taxon>Amanita</taxon>
    </lineage>
</organism>
<comment type="function">
    <text evidence="15">Component of the cytochrome c oxidase, the last enzyme in the mitochondrial electron transport chain which drives oxidative phosphorylation. The respiratory chain contains 3 multisubunit complexes succinate dehydrogenase (complex II, CII), ubiquinol-cytochrome c oxidoreductase (cytochrome b-c1 complex, complex III, CIII) and cytochrome c oxidase (complex IV, CIV), that cooperate to transfer electrons derived from NADH and succinate to molecular oxygen, creating an electrochemical gradient over the inner membrane that drives transmembrane transport and the ATP synthase. Cytochrome c oxidase is the component of the respiratory chain that catalyzes the reduction of oxygen to water. Electrons originating from reduced cytochrome c in the intermembrane space (IMS) are transferred via the dinuclear copper A center (CU(A)) of subunit 2 and heme A of subunit 1 to the active site in subunit 1, a binuclear center (BNC) formed by heme A3 and copper B (CU(B)). The BNC reduces molecular oxygen to 2 water molecules using 4 electrons from cytochrome c in the IMS and 4 protons from the mitochondrial matrix.</text>
</comment>
<comment type="similarity">
    <text evidence="2 15">Belongs to the cytochrome c oxidase subunit 2 family.</text>
</comment>
<dbReference type="PROSITE" id="PS50857">
    <property type="entry name" value="COX2_CUA"/>
    <property type="match status" value="1"/>
</dbReference>
<keyword evidence="10 16" id="KW-1133">Transmembrane helix</keyword>
<evidence type="ECO:0000256" key="7">
    <source>
        <dbReference type="ARBA" id="ARBA00022723"/>
    </source>
</evidence>
<evidence type="ECO:0000256" key="9">
    <source>
        <dbReference type="ARBA" id="ARBA00022982"/>
    </source>
</evidence>
<dbReference type="PRINTS" id="PR01166">
    <property type="entry name" value="CYCOXIDASEII"/>
</dbReference>
<dbReference type="InterPro" id="IPR008972">
    <property type="entry name" value="Cupredoxin"/>
</dbReference>
<keyword evidence="4 15" id="KW-0813">Transport</keyword>
<dbReference type="InterPro" id="IPR002429">
    <property type="entry name" value="CcO_II-like_C"/>
</dbReference>
<evidence type="ECO:0000313" key="19">
    <source>
        <dbReference type="EMBL" id="QFZ98569.1"/>
    </source>
</evidence>
<keyword evidence="7 15" id="KW-0479">Metal-binding</keyword>
<dbReference type="PANTHER" id="PTHR22888">
    <property type="entry name" value="CYTOCHROME C OXIDASE, SUBUNIT II"/>
    <property type="match status" value="1"/>
</dbReference>
<evidence type="ECO:0000256" key="1">
    <source>
        <dbReference type="ARBA" id="ARBA00004448"/>
    </source>
</evidence>
<dbReference type="GO" id="GO:0005743">
    <property type="term" value="C:mitochondrial inner membrane"/>
    <property type="evidence" value="ECO:0007669"/>
    <property type="project" value="UniProtKB-SubCell"/>
</dbReference>
<gene>
    <name evidence="19" type="primary">cox2</name>
</gene>
<feature type="domain" description="Cytochrome oxidase subunit II transmembrane region profile" evidence="18">
    <location>
        <begin position="16"/>
        <end position="112"/>
    </location>
</feature>
<evidence type="ECO:0000256" key="16">
    <source>
        <dbReference type="SAM" id="Phobius"/>
    </source>
</evidence>
<evidence type="ECO:0000259" key="17">
    <source>
        <dbReference type="PROSITE" id="PS50857"/>
    </source>
</evidence>
<dbReference type="Gene3D" id="2.60.40.420">
    <property type="entry name" value="Cupredoxins - blue copper proteins"/>
    <property type="match status" value="1"/>
</dbReference>
<keyword evidence="15" id="KW-0999">Mitochondrion inner membrane</keyword>
<dbReference type="NCBIfam" id="TIGR02866">
    <property type="entry name" value="CoxB"/>
    <property type="match status" value="1"/>
</dbReference>
<evidence type="ECO:0000256" key="2">
    <source>
        <dbReference type="ARBA" id="ARBA00007866"/>
    </source>
</evidence>
<keyword evidence="12 15" id="KW-0496">Mitochondrion</keyword>
<dbReference type="InterPro" id="IPR001505">
    <property type="entry name" value="Copper_CuA"/>
</dbReference>
<dbReference type="FunFam" id="2.60.40.420:FF:000001">
    <property type="entry name" value="Cytochrome c oxidase subunit 2"/>
    <property type="match status" value="1"/>
</dbReference>
<dbReference type="InterPro" id="IPR034210">
    <property type="entry name" value="CcO_II_C"/>
</dbReference>
<evidence type="ECO:0000256" key="4">
    <source>
        <dbReference type="ARBA" id="ARBA00022448"/>
    </source>
</evidence>
<evidence type="ECO:0000256" key="12">
    <source>
        <dbReference type="ARBA" id="ARBA00023128"/>
    </source>
</evidence>
<evidence type="ECO:0000256" key="5">
    <source>
        <dbReference type="ARBA" id="ARBA00022660"/>
    </source>
</evidence>
<comment type="catalytic activity">
    <reaction evidence="14">
        <text>4 Fe(II)-[cytochrome c] + O2 + 8 H(+)(in) = 4 Fe(III)-[cytochrome c] + 2 H2O + 4 H(+)(out)</text>
        <dbReference type="Rhea" id="RHEA:11436"/>
        <dbReference type="Rhea" id="RHEA-COMP:10350"/>
        <dbReference type="Rhea" id="RHEA-COMP:14399"/>
        <dbReference type="ChEBI" id="CHEBI:15377"/>
        <dbReference type="ChEBI" id="CHEBI:15378"/>
        <dbReference type="ChEBI" id="CHEBI:15379"/>
        <dbReference type="ChEBI" id="CHEBI:29033"/>
        <dbReference type="ChEBI" id="CHEBI:29034"/>
        <dbReference type="EC" id="7.1.1.9"/>
    </reaction>
    <physiologicalReaction direction="left-to-right" evidence="14">
        <dbReference type="Rhea" id="RHEA:11437"/>
    </physiologicalReaction>
</comment>
<evidence type="ECO:0000256" key="14">
    <source>
        <dbReference type="ARBA" id="ARBA00049512"/>
    </source>
</evidence>
<sequence>MLIDIQIFITIIYNDAPQPWQLGFQDSAAPAFTGLVTLHNTIGFYLIVISIVVAWALFSVVYNYSSTKNPITHKYLTHGTVLELIWTITPAIILIAIAFPSFRLLYLMDEVISPTLTIKVVGHQWYWSYEYSDFVTDSGESIDFDSYMIPESDLELGQFRLLDVDNKLIVPVDCHIRLIVTGADVIHSFAVPSLGLKLDGVPGRLNQVSFLAERAGTYYGQCSEICGVWHGFMPIVVEAVSSQDFLIWVDSASQ</sequence>
<evidence type="ECO:0000256" key="6">
    <source>
        <dbReference type="ARBA" id="ARBA00022692"/>
    </source>
</evidence>
<dbReference type="GO" id="GO:0045277">
    <property type="term" value="C:respiratory chain complex IV"/>
    <property type="evidence" value="ECO:0007669"/>
    <property type="project" value="UniProtKB-ARBA"/>
</dbReference>
<evidence type="ECO:0000256" key="10">
    <source>
        <dbReference type="ARBA" id="ARBA00022989"/>
    </source>
</evidence>
<keyword evidence="5 15" id="KW-0679">Respiratory chain</keyword>
<dbReference type="InterPro" id="IPR011759">
    <property type="entry name" value="Cyt_c_oxidase_su2_TM_dom"/>
</dbReference>
<keyword evidence="8" id="KW-1278">Translocase</keyword>
<dbReference type="CDD" id="cd13912">
    <property type="entry name" value="CcO_II_C"/>
    <property type="match status" value="1"/>
</dbReference>
<evidence type="ECO:0000256" key="8">
    <source>
        <dbReference type="ARBA" id="ARBA00022967"/>
    </source>
</evidence>
<dbReference type="Pfam" id="PF02790">
    <property type="entry name" value="COX2_TM"/>
    <property type="match status" value="1"/>
</dbReference>
<dbReference type="InterPro" id="IPR036257">
    <property type="entry name" value="Cyt_c_oxidase_su2_TM_sf"/>
</dbReference>
<evidence type="ECO:0000256" key="15">
    <source>
        <dbReference type="RuleBase" id="RU000457"/>
    </source>
</evidence>
<dbReference type="Gene3D" id="1.10.287.90">
    <property type="match status" value="1"/>
</dbReference>
<dbReference type="RefSeq" id="YP_009710620.1">
    <property type="nucleotide sequence ID" value="NC_045197.1"/>
</dbReference>
<dbReference type="InterPro" id="IPR045187">
    <property type="entry name" value="CcO_II"/>
</dbReference>
<keyword evidence="9 15" id="KW-0249">Electron transport</keyword>
<dbReference type="EMBL" id="MK993557">
    <property type="protein sequence ID" value="QFZ98569.1"/>
    <property type="molecule type" value="Genomic_DNA"/>
</dbReference>
<evidence type="ECO:0000256" key="13">
    <source>
        <dbReference type="ARBA" id="ARBA00023136"/>
    </source>
</evidence>
<dbReference type="FunFam" id="1.10.287.90:FF:000004">
    <property type="entry name" value="Cytochrome c oxidase subunit 2"/>
    <property type="match status" value="1"/>
</dbReference>
<name>A0A5Q0N2Y3_AMABU</name>
<feature type="transmembrane region" description="Helical" evidence="16">
    <location>
        <begin position="42"/>
        <end position="64"/>
    </location>
</feature>
<reference evidence="19" key="1">
    <citation type="journal article" name="Front. Microbiol.">
        <title>Comparative Mitogenome Analysis Reveals Mitochondrial Genome Differentiation in Ectomycorrhizal and Asymbiotic Amanita Species.</title>
        <authorList>
            <person name="Li Q."/>
            <person name="He X."/>
            <person name="Ren Y."/>
            <person name="Xiong C."/>
            <person name="Jin X."/>
            <person name="Peng L."/>
            <person name="Huang W."/>
        </authorList>
    </citation>
    <scope>NUCLEOTIDE SEQUENCE</scope>
</reference>
<dbReference type="GO" id="GO:0006123">
    <property type="term" value="P:mitochondrial electron transport, cytochrome c to oxygen"/>
    <property type="evidence" value="ECO:0007669"/>
    <property type="project" value="UniProtKB-ARBA"/>
</dbReference>
<dbReference type="GeneID" id="42437710"/>
<dbReference type="GO" id="GO:0016491">
    <property type="term" value="F:oxidoreductase activity"/>
    <property type="evidence" value="ECO:0007669"/>
    <property type="project" value="InterPro"/>
</dbReference>
<dbReference type="GO" id="GO:0004129">
    <property type="term" value="F:cytochrome-c oxidase activity"/>
    <property type="evidence" value="ECO:0007669"/>
    <property type="project" value="UniProtKB-EC"/>
</dbReference>
<keyword evidence="11 15" id="KW-0186">Copper</keyword>
<dbReference type="InterPro" id="IPR014222">
    <property type="entry name" value="Cyt_c_oxidase_su2"/>
</dbReference>
<geneLocation type="mitochondrion" evidence="19"/>
<proteinExistence type="inferred from homology"/>
<dbReference type="Pfam" id="PF00116">
    <property type="entry name" value="COX2"/>
    <property type="match status" value="1"/>
</dbReference>